<gene>
    <name evidence="5" type="ORF">PGLA1383_LOCUS12516</name>
</gene>
<dbReference type="SUPFAM" id="SSF50985">
    <property type="entry name" value="RCC1/BLIP-II"/>
    <property type="match status" value="1"/>
</dbReference>
<dbReference type="PRINTS" id="PR00633">
    <property type="entry name" value="RCCNDNSATION"/>
</dbReference>
<dbReference type="InterPro" id="IPR000408">
    <property type="entry name" value="Reg_chr_condens"/>
</dbReference>
<dbReference type="InterPro" id="IPR009091">
    <property type="entry name" value="RCC1/BLIP-II"/>
</dbReference>
<evidence type="ECO:0000256" key="1">
    <source>
        <dbReference type="ARBA" id="ARBA00022737"/>
    </source>
</evidence>
<dbReference type="InterPro" id="IPR051625">
    <property type="entry name" value="Signaling_Regulatory_Domain"/>
</dbReference>
<evidence type="ECO:0000313" key="5">
    <source>
        <dbReference type="EMBL" id="CAE8593934.1"/>
    </source>
</evidence>
<feature type="repeat" description="RCC1" evidence="2">
    <location>
        <begin position="218"/>
        <end position="269"/>
    </location>
</feature>
<dbReference type="EMBL" id="CAJNNV010006679">
    <property type="protein sequence ID" value="CAE8593934.1"/>
    <property type="molecule type" value="Genomic_DNA"/>
</dbReference>
<feature type="signal peptide" evidence="3">
    <location>
        <begin position="1"/>
        <end position="37"/>
    </location>
</feature>
<feature type="domain" description="RCC1-like" evidence="4">
    <location>
        <begin position="50"/>
        <end position="294"/>
    </location>
</feature>
<feature type="chain" id="PRO_5032958346" description="RCC1-like domain-containing protein" evidence="3">
    <location>
        <begin position="38"/>
        <end position="322"/>
    </location>
</feature>
<sequence>MAAMGLSPRRLSSLTGGSLSSLQGVLGSLVLCVLVGGQPDNSSTPSFPDANTISFGAEHSCALEHATGAVRCWGSGDQGQLGDGRSTTSLVPVRVENLKVAVAVSAGGLHSCAVEASGVVKCWGRGEDGQLGHGGRSQRSEARPVPYLGLAANVSAGGSHTCVLERSGSVKCFGWGEFGQLGDGKTLDSLYPVPILGLGEVVSLCTGGLHSCVANRLGEVKCWGWGDLGQLGSNNGTEMSSPMPMPVDGIEGAVSVACGYQHTCALIRNETSLEANCFGRALDNQLQRHDEVWEKSVRRVMRLDEVLAWSAPMPTSPMRSVW</sequence>
<dbReference type="AlphaFoldDB" id="A0A813DWR6"/>
<dbReference type="Pfam" id="PF25390">
    <property type="entry name" value="WD40_RLD"/>
    <property type="match status" value="1"/>
</dbReference>
<evidence type="ECO:0000256" key="3">
    <source>
        <dbReference type="SAM" id="SignalP"/>
    </source>
</evidence>
<feature type="repeat" description="RCC1" evidence="2">
    <location>
        <begin position="118"/>
        <end position="167"/>
    </location>
</feature>
<dbReference type="InterPro" id="IPR058923">
    <property type="entry name" value="RCC1-like_dom"/>
</dbReference>
<evidence type="ECO:0000256" key="2">
    <source>
        <dbReference type="PROSITE-ProRule" id="PRU00235"/>
    </source>
</evidence>
<evidence type="ECO:0000313" key="6">
    <source>
        <dbReference type="Proteomes" id="UP000654075"/>
    </source>
</evidence>
<keyword evidence="1" id="KW-0677">Repeat</keyword>
<comment type="caution">
    <text evidence="5">The sequence shown here is derived from an EMBL/GenBank/DDBJ whole genome shotgun (WGS) entry which is preliminary data.</text>
</comment>
<dbReference type="Proteomes" id="UP000654075">
    <property type="component" value="Unassembled WGS sequence"/>
</dbReference>
<dbReference type="OrthoDB" id="538768at2759"/>
<dbReference type="Gene3D" id="2.130.10.30">
    <property type="entry name" value="Regulator of chromosome condensation 1/beta-lactamase-inhibitor protein II"/>
    <property type="match status" value="1"/>
</dbReference>
<evidence type="ECO:0000259" key="4">
    <source>
        <dbReference type="Pfam" id="PF25390"/>
    </source>
</evidence>
<reference evidence="5" key="1">
    <citation type="submission" date="2021-02" db="EMBL/GenBank/DDBJ databases">
        <authorList>
            <person name="Dougan E. K."/>
            <person name="Rhodes N."/>
            <person name="Thang M."/>
            <person name="Chan C."/>
        </authorList>
    </citation>
    <scope>NUCLEOTIDE SEQUENCE</scope>
</reference>
<keyword evidence="3" id="KW-0732">Signal</keyword>
<accession>A0A813DWR6</accession>
<proteinExistence type="predicted"/>
<keyword evidence="6" id="KW-1185">Reference proteome</keyword>
<organism evidence="5 6">
    <name type="scientific">Polarella glacialis</name>
    <name type="common">Dinoflagellate</name>
    <dbReference type="NCBI Taxonomy" id="89957"/>
    <lineage>
        <taxon>Eukaryota</taxon>
        <taxon>Sar</taxon>
        <taxon>Alveolata</taxon>
        <taxon>Dinophyceae</taxon>
        <taxon>Suessiales</taxon>
        <taxon>Suessiaceae</taxon>
        <taxon>Polarella</taxon>
    </lineage>
</organism>
<protein>
    <recommendedName>
        <fullName evidence="4">RCC1-like domain-containing protein</fullName>
    </recommendedName>
</protein>
<dbReference type="PANTHER" id="PTHR22872">
    <property type="entry name" value="BTK-BINDING PROTEIN-RELATED"/>
    <property type="match status" value="1"/>
</dbReference>
<feature type="repeat" description="RCC1" evidence="2">
    <location>
        <begin position="68"/>
        <end position="117"/>
    </location>
</feature>
<name>A0A813DWR6_POLGL</name>
<dbReference type="PROSITE" id="PS50012">
    <property type="entry name" value="RCC1_3"/>
    <property type="match status" value="4"/>
</dbReference>
<feature type="repeat" description="RCC1" evidence="2">
    <location>
        <begin position="168"/>
        <end position="217"/>
    </location>
</feature>